<accession>A0A1X0C0G2</accession>
<dbReference type="OrthoDB" id="4764356at2"/>
<name>A0A1X0C0G2_MYCCF</name>
<reference evidence="1 2" key="1">
    <citation type="journal article" date="2019" name="Emerg. Microbes Infect.">
        <title>Comprehensive subspecies identification of 175 nontuberculous mycobacteria species based on 7547 genomic profiles.</title>
        <authorList>
            <person name="Matsumoto Y."/>
            <person name="Kinjo T."/>
            <person name="Motooka D."/>
            <person name="Nabeya D."/>
            <person name="Jung N."/>
            <person name="Uechi K."/>
            <person name="Horii T."/>
            <person name="Iida T."/>
            <person name="Fujita J."/>
            <person name="Nakamura S."/>
        </authorList>
    </citation>
    <scope>NUCLEOTIDE SEQUENCE [LARGE SCALE GENOMIC DNA]</scope>
    <source>
        <strain evidence="1 2">JCM 18439</strain>
    </source>
</reference>
<dbReference type="Proteomes" id="UP000466431">
    <property type="component" value="Chromosome"/>
</dbReference>
<gene>
    <name evidence="1" type="ORF">MCEL_04780</name>
</gene>
<protein>
    <submittedName>
        <fullName evidence="1">Uncharacterized protein</fullName>
    </submittedName>
</protein>
<dbReference type="KEGG" id="mcee:MCEL_04780"/>
<sequence>MAFTIHYMRADRVSSDRYDDSHSLVVKDWGLIEVTKDGEQVKLYSPNYWSYVTPGEPPKTASPRTGGTIY</sequence>
<organism evidence="1 2">
    <name type="scientific">Mycolicibacterium celeriflavum</name>
    <name type="common">Mycobacterium celeriflavum</name>
    <dbReference type="NCBI Taxonomy" id="1249101"/>
    <lineage>
        <taxon>Bacteria</taxon>
        <taxon>Bacillati</taxon>
        <taxon>Actinomycetota</taxon>
        <taxon>Actinomycetes</taxon>
        <taxon>Mycobacteriales</taxon>
        <taxon>Mycobacteriaceae</taxon>
        <taxon>Mycolicibacterium</taxon>
    </lineage>
</organism>
<dbReference type="RefSeq" id="WP_083000652.1">
    <property type="nucleotide sequence ID" value="NZ_AP022591.1"/>
</dbReference>
<evidence type="ECO:0000313" key="1">
    <source>
        <dbReference type="EMBL" id="BBY42183.1"/>
    </source>
</evidence>
<dbReference type="AlphaFoldDB" id="A0A1X0C0G2"/>
<proteinExistence type="predicted"/>
<dbReference type="EMBL" id="AP022591">
    <property type="protein sequence ID" value="BBY42183.1"/>
    <property type="molecule type" value="Genomic_DNA"/>
</dbReference>
<keyword evidence="2" id="KW-1185">Reference proteome</keyword>
<evidence type="ECO:0000313" key="2">
    <source>
        <dbReference type="Proteomes" id="UP000466431"/>
    </source>
</evidence>